<dbReference type="OrthoDB" id="1448441at2"/>
<sequence length="133" mass="15890">MAQSFNSRQMSFLIQNVIFTLILYGAHTYLLSHFAEGITFFFPIWQVYVFHFIITTALYTIINYKYSKGKTDIFNTFMMSTFLKMVLAILFLLPLLLSEMDNKQPDVFNFFIPYFLYLFFEVFSLTKFLNKRP</sequence>
<dbReference type="RefSeq" id="WP_103050610.1">
    <property type="nucleotide sequence ID" value="NZ_POWF01000001.1"/>
</dbReference>
<evidence type="ECO:0000256" key="1">
    <source>
        <dbReference type="SAM" id="Phobius"/>
    </source>
</evidence>
<gene>
    <name evidence="2" type="ORF">C1T31_01035</name>
</gene>
<evidence type="ECO:0000313" key="2">
    <source>
        <dbReference type="EMBL" id="PNQ74757.1"/>
    </source>
</evidence>
<dbReference type="EMBL" id="POWF01000001">
    <property type="protein sequence ID" value="PNQ74757.1"/>
    <property type="molecule type" value="Genomic_DNA"/>
</dbReference>
<comment type="caution">
    <text evidence="2">The sequence shown here is derived from an EMBL/GenBank/DDBJ whole genome shotgun (WGS) entry which is preliminary data.</text>
</comment>
<keyword evidence="3" id="KW-1185">Reference proteome</keyword>
<keyword evidence="1" id="KW-0472">Membrane</keyword>
<reference evidence="2 3" key="1">
    <citation type="submission" date="2018-01" db="EMBL/GenBank/DDBJ databases">
        <title>The draft genome of Hanstruepera neustonica JCM19743.</title>
        <authorList>
            <person name="He R.-H."/>
            <person name="Du Z.-J."/>
        </authorList>
    </citation>
    <scope>NUCLEOTIDE SEQUENCE [LARGE SCALE GENOMIC DNA]</scope>
    <source>
        <strain evidence="2 3">JCM19743</strain>
    </source>
</reference>
<evidence type="ECO:0000313" key="3">
    <source>
        <dbReference type="Proteomes" id="UP000236641"/>
    </source>
</evidence>
<accession>A0A2K1E3C0</accession>
<proteinExistence type="predicted"/>
<protein>
    <submittedName>
        <fullName evidence="2">Uncharacterized protein</fullName>
    </submittedName>
</protein>
<feature type="transmembrane region" description="Helical" evidence="1">
    <location>
        <begin position="38"/>
        <end position="61"/>
    </location>
</feature>
<feature type="transmembrane region" description="Helical" evidence="1">
    <location>
        <begin position="12"/>
        <end position="32"/>
    </location>
</feature>
<dbReference type="AlphaFoldDB" id="A0A2K1E3C0"/>
<keyword evidence="1" id="KW-1133">Transmembrane helix</keyword>
<organism evidence="2 3">
    <name type="scientific">Hanstruepera neustonica</name>
    <dbReference type="NCBI Taxonomy" id="1445657"/>
    <lineage>
        <taxon>Bacteria</taxon>
        <taxon>Pseudomonadati</taxon>
        <taxon>Bacteroidota</taxon>
        <taxon>Flavobacteriia</taxon>
        <taxon>Flavobacteriales</taxon>
        <taxon>Flavobacteriaceae</taxon>
        <taxon>Hanstruepera</taxon>
    </lineage>
</organism>
<name>A0A2K1E3C0_9FLAO</name>
<keyword evidence="1" id="KW-0812">Transmembrane</keyword>
<dbReference type="Proteomes" id="UP000236641">
    <property type="component" value="Unassembled WGS sequence"/>
</dbReference>
<feature type="transmembrane region" description="Helical" evidence="1">
    <location>
        <begin position="73"/>
        <end position="96"/>
    </location>
</feature>
<feature type="transmembrane region" description="Helical" evidence="1">
    <location>
        <begin position="108"/>
        <end position="129"/>
    </location>
</feature>